<feature type="transmembrane region" description="Helical" evidence="6">
    <location>
        <begin position="23"/>
        <end position="42"/>
    </location>
</feature>
<keyword evidence="6" id="KW-1003">Cell membrane</keyword>
<dbReference type="GO" id="GO:0005886">
    <property type="term" value="C:plasma membrane"/>
    <property type="evidence" value="ECO:0007669"/>
    <property type="project" value="UniProtKB-SubCell"/>
</dbReference>
<keyword evidence="3 6" id="KW-1133">Transmembrane helix</keyword>
<evidence type="ECO:0000313" key="8">
    <source>
        <dbReference type="Proteomes" id="UP000267096"/>
    </source>
</evidence>
<reference evidence="9" key="1">
    <citation type="submission" date="2017-02" db="UniProtKB">
        <authorList>
            <consortium name="WormBaseParasite"/>
        </authorList>
    </citation>
    <scope>IDENTIFICATION</scope>
</reference>
<evidence type="ECO:0000256" key="4">
    <source>
        <dbReference type="ARBA" id="ARBA00023136"/>
    </source>
</evidence>
<dbReference type="GO" id="GO:0005254">
    <property type="term" value="F:chloride channel activity"/>
    <property type="evidence" value="ECO:0007669"/>
    <property type="project" value="UniProtKB-KW"/>
</dbReference>
<protein>
    <recommendedName>
        <fullName evidence="6">Bestrophin homolog</fullName>
    </recommendedName>
</protein>
<dbReference type="InterPro" id="IPR021134">
    <property type="entry name" value="Bestrophin-like"/>
</dbReference>
<proteinExistence type="inferred from homology"/>
<dbReference type="GO" id="GO:0034707">
    <property type="term" value="C:chloride channel complex"/>
    <property type="evidence" value="ECO:0007669"/>
    <property type="project" value="UniProtKB-KW"/>
</dbReference>
<evidence type="ECO:0000256" key="5">
    <source>
        <dbReference type="ARBA" id="ARBA00034769"/>
    </source>
</evidence>
<evidence type="ECO:0000256" key="2">
    <source>
        <dbReference type="ARBA" id="ARBA00022692"/>
    </source>
</evidence>
<sequence length="402" mass="47794">MTISYTGNFCRLLMRWKGSIWRLVWRELAIFLFLYYTIRLFYTQVLTRLDDDDAEKYRRIFEQVALMFDDYTRLLPLTFLLGFYVSNVVSRWWRQFESLAWPEDMLSVLCTVIPGKDENSQRRRHTIARYANLTAALAWREISSKIRRRFPTLHHIVDSGLMTESELELLNAISSEAKSVRWLTPLHWIQQILSEEIKEHAPMASLTNHFVQELKQYRSSFRKLFCHDWVCVPLVYTQVAALATYAYFGFCLMGRQFLDPHKKYKRYEIDFVVPIFTIVQFLFFVGWFKVGQELMRPFGMDDDDIELDYIFERNVTISFAIVNTLQMNDHVPLEDDTFWLSKHQGKAQSIPYTGLACKTRQHRPIRHVRSYQPIKHDVEEGNTRCGAIIKKWRGYDRNGART</sequence>
<dbReference type="Pfam" id="PF01062">
    <property type="entry name" value="Bestrophin"/>
    <property type="match status" value="1"/>
</dbReference>
<dbReference type="WBParaSite" id="ASIM_0001138301-mRNA-1">
    <property type="protein sequence ID" value="ASIM_0001138301-mRNA-1"/>
    <property type="gene ID" value="ASIM_0001138301"/>
</dbReference>
<dbReference type="Proteomes" id="UP000267096">
    <property type="component" value="Unassembled WGS sequence"/>
</dbReference>
<dbReference type="PANTHER" id="PTHR10736">
    <property type="entry name" value="BESTROPHIN"/>
    <property type="match status" value="1"/>
</dbReference>
<dbReference type="PANTHER" id="PTHR10736:SF28">
    <property type="entry name" value="BESTROPHIN HOMOLOG 13"/>
    <property type="match status" value="1"/>
</dbReference>
<keyword evidence="2 6" id="KW-0812">Transmembrane</keyword>
<keyword evidence="6" id="KW-0869">Chloride channel</keyword>
<gene>
    <name evidence="7" type="ORF">ASIM_LOCUS10941</name>
</gene>
<comment type="subcellular location">
    <subcellularLocation>
        <location evidence="6">Cell membrane</location>
        <topology evidence="6">Multi-pass membrane protein</topology>
    </subcellularLocation>
    <subcellularLocation>
        <location evidence="1">Membrane</location>
    </subcellularLocation>
</comment>
<dbReference type="InterPro" id="IPR000615">
    <property type="entry name" value="Bestrophin"/>
</dbReference>
<dbReference type="OrthoDB" id="201595at2759"/>
<comment type="function">
    <text evidence="6">Forms chloride channels.</text>
</comment>
<feature type="transmembrane region" description="Helical" evidence="6">
    <location>
        <begin position="74"/>
        <end position="93"/>
    </location>
</feature>
<name>A0A0M3JTL4_ANISI</name>
<keyword evidence="6" id="KW-0868">Chloride</keyword>
<organism evidence="9">
    <name type="scientific">Anisakis simplex</name>
    <name type="common">Herring worm</name>
    <dbReference type="NCBI Taxonomy" id="6269"/>
    <lineage>
        <taxon>Eukaryota</taxon>
        <taxon>Metazoa</taxon>
        <taxon>Ecdysozoa</taxon>
        <taxon>Nematoda</taxon>
        <taxon>Chromadorea</taxon>
        <taxon>Rhabditida</taxon>
        <taxon>Spirurina</taxon>
        <taxon>Ascaridomorpha</taxon>
        <taxon>Ascaridoidea</taxon>
        <taxon>Anisakidae</taxon>
        <taxon>Anisakis</taxon>
        <taxon>Anisakis simplex complex</taxon>
    </lineage>
</organism>
<dbReference type="EMBL" id="UYRR01031029">
    <property type="protein sequence ID" value="VDK44001.1"/>
    <property type="molecule type" value="Genomic_DNA"/>
</dbReference>
<keyword evidence="4 6" id="KW-0472">Membrane</keyword>
<keyword evidence="8" id="KW-1185">Reference proteome</keyword>
<comment type="similarity">
    <text evidence="5 6">Belongs to the anion channel-forming bestrophin (TC 1.A.46) family. Calcium-sensitive chloride channel subfamily.</text>
</comment>
<dbReference type="AlphaFoldDB" id="A0A0M3JTL4"/>
<evidence type="ECO:0000313" key="7">
    <source>
        <dbReference type="EMBL" id="VDK44001.1"/>
    </source>
</evidence>
<evidence type="ECO:0000313" key="9">
    <source>
        <dbReference type="WBParaSite" id="ASIM_0001138301-mRNA-1"/>
    </source>
</evidence>
<accession>A0A0M3JTL4</accession>
<keyword evidence="6" id="KW-0406">Ion transport</keyword>
<evidence type="ECO:0000256" key="6">
    <source>
        <dbReference type="RuleBase" id="RU363126"/>
    </source>
</evidence>
<keyword evidence="6" id="KW-0813">Transport</keyword>
<evidence type="ECO:0000256" key="1">
    <source>
        <dbReference type="ARBA" id="ARBA00004370"/>
    </source>
</evidence>
<evidence type="ECO:0000256" key="3">
    <source>
        <dbReference type="ARBA" id="ARBA00022989"/>
    </source>
</evidence>
<feature type="transmembrane region" description="Helical" evidence="6">
    <location>
        <begin position="224"/>
        <end position="248"/>
    </location>
</feature>
<feature type="transmembrane region" description="Helical" evidence="6">
    <location>
        <begin position="271"/>
        <end position="290"/>
    </location>
</feature>
<reference evidence="7 8" key="2">
    <citation type="submission" date="2018-11" db="EMBL/GenBank/DDBJ databases">
        <authorList>
            <consortium name="Pathogen Informatics"/>
        </authorList>
    </citation>
    <scope>NUCLEOTIDE SEQUENCE [LARGE SCALE GENOMIC DNA]</scope>
</reference>
<keyword evidence="6" id="KW-0407">Ion channel</keyword>